<keyword evidence="4" id="KW-0862">Zinc</keyword>
<dbReference type="PANTHER" id="PTHR13173">
    <property type="entry name" value="WW DOMAIN BINDING PROTEIN 4"/>
    <property type="match status" value="1"/>
</dbReference>
<dbReference type="InterPro" id="IPR000690">
    <property type="entry name" value="Matrin/U1-C_Znf_C2H2"/>
</dbReference>
<evidence type="ECO:0000259" key="7">
    <source>
        <dbReference type="PROSITE" id="PS50171"/>
    </source>
</evidence>
<evidence type="ECO:0000256" key="4">
    <source>
        <dbReference type="ARBA" id="ARBA00022833"/>
    </source>
</evidence>
<dbReference type="InterPro" id="IPR013085">
    <property type="entry name" value="U1-CZ_Znf_C2H2"/>
</dbReference>
<feature type="domain" description="Matrin-type" evidence="7">
    <location>
        <begin position="31"/>
        <end position="62"/>
    </location>
</feature>
<dbReference type="GO" id="GO:0000398">
    <property type="term" value="P:mRNA splicing, via spliceosome"/>
    <property type="evidence" value="ECO:0007669"/>
    <property type="project" value="InterPro"/>
</dbReference>
<keyword evidence="2" id="KW-0479">Metal-binding</keyword>
<evidence type="ECO:0000313" key="9">
    <source>
        <dbReference type="Proteomes" id="UP000023152"/>
    </source>
</evidence>
<dbReference type="GO" id="GO:0003723">
    <property type="term" value="F:RNA binding"/>
    <property type="evidence" value="ECO:0007669"/>
    <property type="project" value="TreeGrafter"/>
</dbReference>
<dbReference type="AlphaFoldDB" id="X6MVC0"/>
<keyword evidence="5" id="KW-0539">Nucleus</keyword>
<feature type="non-terminal residue" evidence="8">
    <location>
        <position position="235"/>
    </location>
</feature>
<dbReference type="InterPro" id="IPR040023">
    <property type="entry name" value="WBP4"/>
</dbReference>
<dbReference type="SUPFAM" id="SSF57667">
    <property type="entry name" value="beta-beta-alpha zinc fingers"/>
    <property type="match status" value="1"/>
</dbReference>
<feature type="compositionally biased region" description="Polar residues" evidence="6">
    <location>
        <begin position="1"/>
        <end position="11"/>
    </location>
</feature>
<comment type="subcellular location">
    <subcellularLocation>
        <location evidence="1">Nucleus</location>
    </subcellularLocation>
</comment>
<feature type="region of interest" description="Disordered" evidence="6">
    <location>
        <begin position="1"/>
        <end position="21"/>
    </location>
</feature>
<feature type="compositionally biased region" description="Basic and acidic residues" evidence="6">
    <location>
        <begin position="12"/>
        <end position="21"/>
    </location>
</feature>
<evidence type="ECO:0000256" key="1">
    <source>
        <dbReference type="ARBA" id="ARBA00004123"/>
    </source>
</evidence>
<dbReference type="PANTHER" id="PTHR13173:SF10">
    <property type="entry name" value="WW DOMAIN-BINDING PROTEIN 4"/>
    <property type="match status" value="1"/>
</dbReference>
<dbReference type="GO" id="GO:0071011">
    <property type="term" value="C:precatalytic spliceosome"/>
    <property type="evidence" value="ECO:0007669"/>
    <property type="project" value="TreeGrafter"/>
</dbReference>
<dbReference type="PROSITE" id="PS50171">
    <property type="entry name" value="ZF_MATRIN"/>
    <property type="match status" value="1"/>
</dbReference>
<sequence length="235" mass="26920">MKQTPSFSELQNKNDNRNKKMTDIWKSNPRYYCKTCGCWLDAKASSIRRHEQGSRHQSNVTHMLQQIKRDKLLQKKAESSHNHEISQIETAAKKAYVKDCANGVVDADGQTSAGALLQSANNSGSGNNSNSNKFYETFHGSNSTDNAVRVRRHFDVEFSKIRDIEDPFDYKKKFLVKWESNYAFRDRMMSSVDIKDRSTLPPNMGIPQALLQSFQKEQSKTDDINDANNDDKDKQ</sequence>
<dbReference type="OrthoDB" id="191651at2759"/>
<dbReference type="GO" id="GO:0008270">
    <property type="term" value="F:zinc ion binding"/>
    <property type="evidence" value="ECO:0007669"/>
    <property type="project" value="UniProtKB-KW"/>
</dbReference>
<keyword evidence="9" id="KW-1185">Reference proteome</keyword>
<evidence type="ECO:0000256" key="6">
    <source>
        <dbReference type="SAM" id="MobiDB-lite"/>
    </source>
</evidence>
<evidence type="ECO:0000256" key="5">
    <source>
        <dbReference type="ARBA" id="ARBA00023242"/>
    </source>
</evidence>
<organism evidence="8 9">
    <name type="scientific">Reticulomyxa filosa</name>
    <dbReference type="NCBI Taxonomy" id="46433"/>
    <lineage>
        <taxon>Eukaryota</taxon>
        <taxon>Sar</taxon>
        <taxon>Rhizaria</taxon>
        <taxon>Retaria</taxon>
        <taxon>Foraminifera</taxon>
        <taxon>Monothalamids</taxon>
        <taxon>Reticulomyxidae</taxon>
        <taxon>Reticulomyxa</taxon>
    </lineage>
</organism>
<evidence type="ECO:0000256" key="2">
    <source>
        <dbReference type="ARBA" id="ARBA00022723"/>
    </source>
</evidence>
<comment type="caution">
    <text evidence="8">The sequence shown here is derived from an EMBL/GenBank/DDBJ whole genome shotgun (WGS) entry which is preliminary data.</text>
</comment>
<accession>X6MVC0</accession>
<dbReference type="Pfam" id="PF06220">
    <property type="entry name" value="zf-U1"/>
    <property type="match status" value="1"/>
</dbReference>
<reference evidence="8 9" key="1">
    <citation type="journal article" date="2013" name="Curr. Biol.">
        <title>The Genome of the Foraminiferan Reticulomyxa filosa.</title>
        <authorList>
            <person name="Glockner G."/>
            <person name="Hulsmann N."/>
            <person name="Schleicher M."/>
            <person name="Noegel A.A."/>
            <person name="Eichinger L."/>
            <person name="Gallinger C."/>
            <person name="Pawlowski J."/>
            <person name="Sierra R."/>
            <person name="Euteneuer U."/>
            <person name="Pillet L."/>
            <person name="Moustafa A."/>
            <person name="Platzer M."/>
            <person name="Groth M."/>
            <person name="Szafranski K."/>
            <person name="Schliwa M."/>
        </authorList>
    </citation>
    <scope>NUCLEOTIDE SEQUENCE [LARGE SCALE GENOMIC DNA]</scope>
</reference>
<proteinExistence type="predicted"/>
<gene>
    <name evidence="8" type="ORF">RFI_20279</name>
</gene>
<dbReference type="Gene3D" id="3.30.160.60">
    <property type="entry name" value="Classic Zinc Finger"/>
    <property type="match status" value="1"/>
</dbReference>
<evidence type="ECO:0000313" key="8">
    <source>
        <dbReference type="EMBL" id="ETO17055.1"/>
    </source>
</evidence>
<protein>
    <recommendedName>
        <fullName evidence="7">Matrin-type domain-containing protein</fullName>
    </recommendedName>
</protein>
<feature type="compositionally biased region" description="Basic and acidic residues" evidence="6">
    <location>
        <begin position="217"/>
        <end position="235"/>
    </location>
</feature>
<dbReference type="Proteomes" id="UP000023152">
    <property type="component" value="Unassembled WGS sequence"/>
</dbReference>
<keyword evidence="3" id="KW-0863">Zinc-finger</keyword>
<name>X6MVC0_RETFI</name>
<dbReference type="EMBL" id="ASPP01017338">
    <property type="protein sequence ID" value="ETO17055.1"/>
    <property type="molecule type" value="Genomic_DNA"/>
</dbReference>
<evidence type="ECO:0000256" key="3">
    <source>
        <dbReference type="ARBA" id="ARBA00022771"/>
    </source>
</evidence>
<feature type="region of interest" description="Disordered" evidence="6">
    <location>
        <begin position="215"/>
        <end position="235"/>
    </location>
</feature>
<dbReference type="InterPro" id="IPR036236">
    <property type="entry name" value="Znf_C2H2_sf"/>
</dbReference>